<evidence type="ECO:0000256" key="8">
    <source>
        <dbReference type="ARBA" id="ARBA00025699"/>
    </source>
</evidence>
<dbReference type="AlphaFoldDB" id="A0AB39UVL3"/>
<evidence type="ECO:0000313" key="12">
    <source>
        <dbReference type="EMBL" id="XDT72179.1"/>
    </source>
</evidence>
<dbReference type="Pfam" id="PF04452">
    <property type="entry name" value="Methyltrans_RNA"/>
    <property type="match status" value="1"/>
</dbReference>
<dbReference type="InterPro" id="IPR046886">
    <property type="entry name" value="RsmE_MTase_dom"/>
</dbReference>
<dbReference type="EC" id="2.1.1.193" evidence="10"/>
<comment type="function">
    <text evidence="8 10">Specifically methylates the N3 position of the uracil ring of uridine 1498 (m3U1498) in 16S rRNA. Acts on the fully assembled 30S ribosomal subunit.</text>
</comment>
<name>A0AB39UVL3_9GAMM</name>
<gene>
    <name evidence="12" type="ORF">AAIA72_15490</name>
</gene>
<dbReference type="CDD" id="cd18084">
    <property type="entry name" value="RsmE-like"/>
    <property type="match status" value="1"/>
</dbReference>
<dbReference type="KEGG" id="tcd:AAIA72_15490"/>
<evidence type="ECO:0000256" key="6">
    <source>
        <dbReference type="ARBA" id="ARBA00022679"/>
    </source>
</evidence>
<evidence type="ECO:0000256" key="3">
    <source>
        <dbReference type="ARBA" id="ARBA00022490"/>
    </source>
</evidence>
<reference evidence="12" key="1">
    <citation type="submission" date="2024-05" db="EMBL/GenBank/DDBJ databases">
        <title>Genome sequencing of novel strain.</title>
        <authorList>
            <person name="Ganbat D."/>
            <person name="Ganbat S."/>
            <person name="Lee S.-J."/>
        </authorList>
    </citation>
    <scope>NUCLEOTIDE SEQUENCE</scope>
    <source>
        <strain evidence="12">SMD15-11</strain>
    </source>
</reference>
<evidence type="ECO:0000256" key="7">
    <source>
        <dbReference type="ARBA" id="ARBA00022691"/>
    </source>
</evidence>
<dbReference type="NCBIfam" id="TIGR00046">
    <property type="entry name" value="RsmE family RNA methyltransferase"/>
    <property type="match status" value="1"/>
</dbReference>
<comment type="subcellular location">
    <subcellularLocation>
        <location evidence="1 10">Cytoplasm</location>
    </subcellularLocation>
</comment>
<protein>
    <recommendedName>
        <fullName evidence="10">Ribosomal RNA small subunit methyltransferase E</fullName>
        <ecNumber evidence="10">2.1.1.193</ecNumber>
    </recommendedName>
</protein>
<evidence type="ECO:0000256" key="1">
    <source>
        <dbReference type="ARBA" id="ARBA00004496"/>
    </source>
</evidence>
<evidence type="ECO:0000256" key="10">
    <source>
        <dbReference type="PIRNR" id="PIRNR015601"/>
    </source>
</evidence>
<dbReference type="InterPro" id="IPR006700">
    <property type="entry name" value="RsmE"/>
</dbReference>
<dbReference type="SUPFAM" id="SSF75217">
    <property type="entry name" value="alpha/beta knot"/>
    <property type="match status" value="1"/>
</dbReference>
<comment type="catalytic activity">
    <reaction evidence="9 10">
        <text>uridine(1498) in 16S rRNA + S-adenosyl-L-methionine = N(3)-methyluridine(1498) in 16S rRNA + S-adenosyl-L-homocysteine + H(+)</text>
        <dbReference type="Rhea" id="RHEA:42920"/>
        <dbReference type="Rhea" id="RHEA-COMP:10283"/>
        <dbReference type="Rhea" id="RHEA-COMP:10284"/>
        <dbReference type="ChEBI" id="CHEBI:15378"/>
        <dbReference type="ChEBI" id="CHEBI:57856"/>
        <dbReference type="ChEBI" id="CHEBI:59789"/>
        <dbReference type="ChEBI" id="CHEBI:65315"/>
        <dbReference type="ChEBI" id="CHEBI:74502"/>
        <dbReference type="EC" id="2.1.1.193"/>
    </reaction>
</comment>
<dbReference type="GO" id="GO:0070042">
    <property type="term" value="F:rRNA (uridine-N3-)-methyltransferase activity"/>
    <property type="evidence" value="ECO:0007669"/>
    <property type="project" value="TreeGrafter"/>
</dbReference>
<dbReference type="PANTHER" id="PTHR30027:SF3">
    <property type="entry name" value="16S RRNA (URACIL(1498)-N(3))-METHYLTRANSFERASE"/>
    <property type="match status" value="1"/>
</dbReference>
<dbReference type="PIRSF" id="PIRSF015601">
    <property type="entry name" value="MTase_slr0722"/>
    <property type="match status" value="1"/>
</dbReference>
<evidence type="ECO:0000259" key="11">
    <source>
        <dbReference type="Pfam" id="PF04452"/>
    </source>
</evidence>
<keyword evidence="7 10" id="KW-0949">S-adenosyl-L-methionine</keyword>
<sequence length="240" mass="26768">MNLLLLTPEEVNAGCLWLAPSDRRSRHLSEVIRPETGDRLRVGCIGGLMGEARAQRLEDGGWKLDMLTLNQPPPSPLPVTVVLALPRPKALRRIIQGLTALGVKKLWLIHSYRVEKSYWQTPWLEPEALREQCLLGLEQARDTVLPEIGLRRRFKPFVEDELPGLIAERGQGHVAHPYPEQPSPPPERGAGTVLVFGPEGGFIPYEVNKLVEAGCQAFSLGPRILRVETVLPTVIGKLYY</sequence>
<keyword evidence="3 10" id="KW-0963">Cytoplasm</keyword>
<dbReference type="GO" id="GO:0005737">
    <property type="term" value="C:cytoplasm"/>
    <property type="evidence" value="ECO:0007669"/>
    <property type="project" value="UniProtKB-SubCell"/>
</dbReference>
<evidence type="ECO:0000256" key="2">
    <source>
        <dbReference type="ARBA" id="ARBA00005528"/>
    </source>
</evidence>
<evidence type="ECO:0000256" key="9">
    <source>
        <dbReference type="ARBA" id="ARBA00047944"/>
    </source>
</evidence>
<keyword evidence="5 10" id="KW-0489">Methyltransferase</keyword>
<dbReference type="EMBL" id="CP154858">
    <property type="protein sequence ID" value="XDT72179.1"/>
    <property type="molecule type" value="Genomic_DNA"/>
</dbReference>
<keyword evidence="4 10" id="KW-0698">rRNA processing</keyword>
<accession>A0AB39UVL3</accession>
<dbReference type="InterPro" id="IPR029026">
    <property type="entry name" value="tRNA_m1G_MTases_N"/>
</dbReference>
<organism evidence="12">
    <name type="scientific">Thermohahella caldifontis</name>
    <dbReference type="NCBI Taxonomy" id="3142973"/>
    <lineage>
        <taxon>Bacteria</taxon>
        <taxon>Pseudomonadati</taxon>
        <taxon>Pseudomonadota</taxon>
        <taxon>Gammaproteobacteria</taxon>
        <taxon>Oceanospirillales</taxon>
        <taxon>Hahellaceae</taxon>
        <taxon>Thermohahella</taxon>
    </lineage>
</organism>
<proteinExistence type="inferred from homology"/>
<dbReference type="RefSeq" id="WP_369601191.1">
    <property type="nucleotide sequence ID" value="NZ_CP154858.1"/>
</dbReference>
<evidence type="ECO:0000256" key="5">
    <source>
        <dbReference type="ARBA" id="ARBA00022603"/>
    </source>
</evidence>
<dbReference type="NCBIfam" id="NF008700">
    <property type="entry name" value="PRK11713.5-4"/>
    <property type="match status" value="1"/>
</dbReference>
<dbReference type="PANTHER" id="PTHR30027">
    <property type="entry name" value="RIBOSOMAL RNA SMALL SUBUNIT METHYLTRANSFERASE E"/>
    <property type="match status" value="1"/>
</dbReference>
<evidence type="ECO:0000256" key="4">
    <source>
        <dbReference type="ARBA" id="ARBA00022552"/>
    </source>
</evidence>
<comment type="similarity">
    <text evidence="2 10">Belongs to the RNA methyltransferase RsmE family.</text>
</comment>
<keyword evidence="6 10" id="KW-0808">Transferase</keyword>
<feature type="domain" description="Ribosomal RNA small subunit methyltransferase E methyltransferase" evidence="11">
    <location>
        <begin position="74"/>
        <end position="233"/>
    </location>
</feature>
<dbReference type="GO" id="GO:0070475">
    <property type="term" value="P:rRNA base methylation"/>
    <property type="evidence" value="ECO:0007669"/>
    <property type="project" value="TreeGrafter"/>
</dbReference>
<dbReference type="InterPro" id="IPR029028">
    <property type="entry name" value="Alpha/beta_knot_MTases"/>
</dbReference>
<dbReference type="Gene3D" id="3.40.1280.10">
    <property type="match status" value="1"/>
</dbReference>